<keyword evidence="1" id="KW-0812">Transmembrane</keyword>
<dbReference type="Gene3D" id="2.60.120.260">
    <property type="entry name" value="Galactose-binding domain-like"/>
    <property type="match status" value="1"/>
</dbReference>
<keyword evidence="1" id="KW-1133">Transmembrane helix</keyword>
<proteinExistence type="predicted"/>
<evidence type="ECO:0000313" key="3">
    <source>
        <dbReference type="Proteomes" id="UP001652445"/>
    </source>
</evidence>
<dbReference type="RefSeq" id="WP_262688981.1">
    <property type="nucleotide sequence ID" value="NZ_JAOQIO010000125.1"/>
</dbReference>
<organism evidence="2 3">
    <name type="scientific">Paenibacillus baimaensis</name>
    <dbReference type="NCBI Taxonomy" id="2982185"/>
    <lineage>
        <taxon>Bacteria</taxon>
        <taxon>Bacillati</taxon>
        <taxon>Bacillota</taxon>
        <taxon>Bacilli</taxon>
        <taxon>Bacillales</taxon>
        <taxon>Paenibacillaceae</taxon>
        <taxon>Paenibacillus</taxon>
    </lineage>
</organism>
<evidence type="ECO:0000256" key="1">
    <source>
        <dbReference type="SAM" id="Phobius"/>
    </source>
</evidence>
<dbReference type="InterPro" id="IPR029052">
    <property type="entry name" value="Metallo-depent_PP-like"/>
</dbReference>
<accession>A0ABT2UUB9</accession>
<comment type="caution">
    <text evidence="2">The sequence shown here is derived from an EMBL/GenBank/DDBJ whole genome shotgun (WGS) entry which is preliminary data.</text>
</comment>
<keyword evidence="1" id="KW-0472">Membrane</keyword>
<dbReference type="Proteomes" id="UP001652445">
    <property type="component" value="Unassembled WGS sequence"/>
</dbReference>
<name>A0ABT2UUB9_9BACL</name>
<gene>
    <name evidence="2" type="ORF">OB236_39645</name>
</gene>
<evidence type="ECO:0000313" key="2">
    <source>
        <dbReference type="EMBL" id="MCU6798260.1"/>
    </source>
</evidence>
<protein>
    <submittedName>
        <fullName evidence="2">Uncharacterized protein</fullName>
    </submittedName>
</protein>
<feature type="transmembrane region" description="Helical" evidence="1">
    <location>
        <begin position="16"/>
        <end position="37"/>
    </location>
</feature>
<keyword evidence="3" id="KW-1185">Reference proteome</keyword>
<dbReference type="SUPFAM" id="SSF56300">
    <property type="entry name" value="Metallo-dependent phosphatases"/>
    <property type="match status" value="1"/>
</dbReference>
<reference evidence="2 3" key="1">
    <citation type="submission" date="2022-09" db="EMBL/GenBank/DDBJ databases">
        <authorList>
            <person name="Han X.L."/>
            <person name="Wang Q."/>
            <person name="Lu T."/>
        </authorList>
    </citation>
    <scope>NUCLEOTIDE SEQUENCE [LARGE SCALE GENOMIC DNA]</scope>
    <source>
        <strain evidence="2 3">WQ 127069</strain>
    </source>
</reference>
<sequence>MKSREERITDKINKKGGYLITLLCLFLFVILLGTLLWSKPPVAGRFESTPAAEGPVWTMAYLQDEGAAYVDTLSEQMKLHPDVLLFAGPAVLAGKVERSGAVPAPRAFFPVWDGSATEANMAVRFTHIPEQQLTGYGRTAYFVDYGAARFWFLNAERLEAEPAIQLAWLKQTAEHNPRLHRVVLLNKEPMQPEVWSGLAASGAELVLIGAKAYAPEAAVTERPQAGYSSTSAHPGWAEWTMSSPAGGLLMVQGSGSRLEAAAAGSAGRAADRLALDAAGLRQSAAVQERASISIGAMWKYHAGGPAVRAVLPQGLDLTGEQPLVTQSPLPREDWRSAAYSDAEWGWARAPFGRSRESLASRSIATTVPAQAQSPAYYFRKTFVVDEDPADMKDWTLRVAFEDGFVAYLNGVEIARDSIREGLVDYRSVAIPHQGGLFEDYPLTNQRNVIVKGLNTLAIEVHGSHPQTPEWWFDASLTYRK</sequence>
<dbReference type="EMBL" id="JAOQIO010000125">
    <property type="protein sequence ID" value="MCU6798260.1"/>
    <property type="molecule type" value="Genomic_DNA"/>
</dbReference>